<feature type="compositionally biased region" description="Polar residues" evidence="1">
    <location>
        <begin position="1"/>
        <end position="10"/>
    </location>
</feature>
<sequence length="290" mass="31026">MSSPVTQQNRRGPARPVKRKGRRTKKIVIVLLVLAGLLVGADFALAAVAEHTVSQKAREQLGLTEDPSVTVHGFPFTTQALSGDYRHISVSATGVPVQDTLRDVGVAAELRDVDAPLSDLMAGNVDNIKINEVEGQVRIKDSDIARVDPLDKIENLRIAPSTEDYVRHGDEGAVEEDAAKEEKDGSSAGIRLSGEVQIAGERVEIIAFAIIDLDGNTVRISPERLEFGNGQDRTVVPPEVQQTLLPSFEADISTGSLPFTVTPTDIEVESGAIVVKGTAENVRFSGMSGN</sequence>
<organism evidence="2 3">
    <name type="scientific">Amycolatopsis marina</name>
    <dbReference type="NCBI Taxonomy" id="490629"/>
    <lineage>
        <taxon>Bacteria</taxon>
        <taxon>Bacillati</taxon>
        <taxon>Actinomycetota</taxon>
        <taxon>Actinomycetes</taxon>
        <taxon>Pseudonocardiales</taxon>
        <taxon>Pseudonocardiaceae</taxon>
        <taxon>Amycolatopsis</taxon>
    </lineage>
</organism>
<reference evidence="3" key="1">
    <citation type="submission" date="2016-10" db="EMBL/GenBank/DDBJ databases">
        <authorList>
            <person name="Varghese N."/>
            <person name="Submissions S."/>
        </authorList>
    </citation>
    <scope>NUCLEOTIDE SEQUENCE [LARGE SCALE GENOMIC DNA]</scope>
    <source>
        <strain evidence="3">CGMCC 4.3568</strain>
    </source>
</reference>
<protein>
    <recommendedName>
        <fullName evidence="4">DUF2993 domain-containing protein</fullName>
    </recommendedName>
</protein>
<evidence type="ECO:0000313" key="3">
    <source>
        <dbReference type="Proteomes" id="UP000243799"/>
    </source>
</evidence>
<feature type="region of interest" description="Disordered" evidence="1">
    <location>
        <begin position="1"/>
        <end position="20"/>
    </location>
</feature>
<dbReference type="Pfam" id="PF11209">
    <property type="entry name" value="LmeA"/>
    <property type="match status" value="1"/>
</dbReference>
<name>A0A1I0VFT7_9PSEU</name>
<dbReference type="STRING" id="490629.SAMN05216266_101202"/>
<accession>A0A1I0VFT7</accession>
<evidence type="ECO:0000313" key="2">
    <source>
        <dbReference type="EMBL" id="SFA74840.1"/>
    </source>
</evidence>
<dbReference type="Proteomes" id="UP000243799">
    <property type="component" value="Unassembled WGS sequence"/>
</dbReference>
<keyword evidence="3" id="KW-1185">Reference proteome</keyword>
<evidence type="ECO:0008006" key="4">
    <source>
        <dbReference type="Google" id="ProtNLM"/>
    </source>
</evidence>
<dbReference type="AlphaFoldDB" id="A0A1I0VFT7"/>
<gene>
    <name evidence="2" type="ORF">SAMN05216266_101202</name>
</gene>
<dbReference type="EMBL" id="FOKG01000001">
    <property type="protein sequence ID" value="SFA74840.1"/>
    <property type="molecule type" value="Genomic_DNA"/>
</dbReference>
<evidence type="ECO:0000256" key="1">
    <source>
        <dbReference type="SAM" id="MobiDB-lite"/>
    </source>
</evidence>
<dbReference type="InterPro" id="IPR021373">
    <property type="entry name" value="DUF2993"/>
</dbReference>
<proteinExistence type="predicted"/>